<reference evidence="3 4" key="1">
    <citation type="submission" date="2018-12" db="EMBL/GenBank/DDBJ databases">
        <title>Sphingomonas sp. HMF7854 Genome sequencing and assembly.</title>
        <authorList>
            <person name="Cha I."/>
            <person name="Kang H."/>
            <person name="Kim H."/>
            <person name="Kang J."/>
            <person name="Joh K."/>
        </authorList>
    </citation>
    <scope>NUCLEOTIDE SEQUENCE [LARGE SCALE GENOMIC DNA]</scope>
    <source>
        <strain evidence="3 4">HMF7854</strain>
    </source>
</reference>
<evidence type="ECO:0000259" key="2">
    <source>
        <dbReference type="Pfam" id="PF22640"/>
    </source>
</evidence>
<dbReference type="Pfam" id="PF22640">
    <property type="entry name" value="ManC_GMP_beta-helix"/>
    <property type="match status" value="1"/>
</dbReference>
<dbReference type="InterPro" id="IPR029044">
    <property type="entry name" value="Nucleotide-diphossugar_trans"/>
</dbReference>
<dbReference type="Gene3D" id="3.90.550.10">
    <property type="entry name" value="Spore Coat Polysaccharide Biosynthesis Protein SpsA, Chain A"/>
    <property type="match status" value="1"/>
</dbReference>
<organism evidence="3 4">
    <name type="scientific">Sphingomonas ginkgonis</name>
    <dbReference type="NCBI Taxonomy" id="2315330"/>
    <lineage>
        <taxon>Bacteria</taxon>
        <taxon>Pseudomonadati</taxon>
        <taxon>Pseudomonadota</taxon>
        <taxon>Alphaproteobacteria</taxon>
        <taxon>Sphingomonadales</taxon>
        <taxon>Sphingomonadaceae</taxon>
        <taxon>Sphingomonas</taxon>
    </lineage>
</organism>
<dbReference type="InterPro" id="IPR005835">
    <property type="entry name" value="NTP_transferase_dom"/>
</dbReference>
<dbReference type="CDD" id="cd02509">
    <property type="entry name" value="GDP-M1P_Guanylyltransferase"/>
    <property type="match status" value="1"/>
</dbReference>
<proteinExistence type="predicted"/>
<keyword evidence="3" id="KW-0808">Transferase</keyword>
<keyword evidence="4" id="KW-1185">Reference proteome</keyword>
<dbReference type="EMBL" id="RWJF01000001">
    <property type="protein sequence ID" value="RST30386.1"/>
    <property type="molecule type" value="Genomic_DNA"/>
</dbReference>
<dbReference type="PANTHER" id="PTHR46390">
    <property type="entry name" value="MANNOSE-1-PHOSPHATE GUANYLYLTRANSFERASE"/>
    <property type="match status" value="1"/>
</dbReference>
<name>A0A3R9Z5R3_9SPHN</name>
<dbReference type="SUPFAM" id="SSF53448">
    <property type="entry name" value="Nucleotide-diphospho-sugar transferases"/>
    <property type="match status" value="1"/>
</dbReference>
<evidence type="ECO:0000313" key="3">
    <source>
        <dbReference type="EMBL" id="RST30386.1"/>
    </source>
</evidence>
<dbReference type="GO" id="GO:0009298">
    <property type="term" value="P:GDP-mannose biosynthetic process"/>
    <property type="evidence" value="ECO:0007669"/>
    <property type="project" value="TreeGrafter"/>
</dbReference>
<feature type="domain" description="Nucleotidyl transferase" evidence="1">
    <location>
        <begin position="37"/>
        <end position="315"/>
    </location>
</feature>
<dbReference type="InterPro" id="IPR051161">
    <property type="entry name" value="Mannose-6P_isomerase_type2"/>
</dbReference>
<dbReference type="Proteomes" id="UP000274661">
    <property type="component" value="Unassembled WGS sequence"/>
</dbReference>
<dbReference type="SUPFAM" id="SSF159283">
    <property type="entry name" value="Guanosine diphospho-D-mannose pyrophosphorylase/mannose-6-phosphate isomerase linker domain"/>
    <property type="match status" value="1"/>
</dbReference>
<protein>
    <submittedName>
        <fullName evidence="3">Mannose-1-phosphate guanyltransferase</fullName>
    </submittedName>
</protein>
<dbReference type="AlphaFoldDB" id="A0A3R9Z5R3"/>
<dbReference type="PANTHER" id="PTHR46390:SF1">
    <property type="entry name" value="MANNOSE-1-PHOSPHATE GUANYLYLTRANSFERASE"/>
    <property type="match status" value="1"/>
</dbReference>
<dbReference type="InterPro" id="IPR054566">
    <property type="entry name" value="ManC/GMP-like_b-helix"/>
</dbReference>
<feature type="domain" description="MannoseP isomerase/GMP-like beta-helix" evidence="2">
    <location>
        <begin position="326"/>
        <end position="374"/>
    </location>
</feature>
<dbReference type="InterPro" id="IPR049577">
    <property type="entry name" value="GMPP_N"/>
</dbReference>
<dbReference type="GO" id="GO:0004475">
    <property type="term" value="F:mannose-1-phosphate guanylyltransferase (GTP) activity"/>
    <property type="evidence" value="ECO:0007669"/>
    <property type="project" value="InterPro"/>
</dbReference>
<accession>A0A3R9Z5R3</accession>
<evidence type="ECO:0000313" key="4">
    <source>
        <dbReference type="Proteomes" id="UP000274661"/>
    </source>
</evidence>
<gene>
    <name evidence="3" type="ORF">HMF7854_05780</name>
</gene>
<dbReference type="RefSeq" id="WP_126718218.1">
    <property type="nucleotide sequence ID" value="NZ_RWJF01000001.1"/>
</dbReference>
<dbReference type="Pfam" id="PF00483">
    <property type="entry name" value="NTP_transferase"/>
    <property type="match status" value="1"/>
</dbReference>
<evidence type="ECO:0000259" key="1">
    <source>
        <dbReference type="Pfam" id="PF00483"/>
    </source>
</evidence>
<comment type="caution">
    <text evidence="3">The sequence shown here is derived from an EMBL/GenBank/DDBJ whole genome shotgun (WGS) entry which is preliminary data.</text>
</comment>
<dbReference type="OrthoDB" id="9806359at2"/>
<sequence>MDFNLSRATQSCTDSEASGVERGSTANAALFEHPVVPVVLSGGGGTRLWPLSTEEVPKQFLPLTGPTSLFQEALSRVADRGSFREPIVVSSARHRDLCQAALSNTGDGTRVILEPFGRNTAAAIAMAAETARGLHGGDALLLVMPSDHVIEDVCAFHAAIVAGEAAAREGRLVTFGIVPASPETGYGYIRMGQPLSPESGARQALRFVEKPPLADAKAMVADGQYLWNAGIFLFRADAILAALETYAPAIAAAAVEAITAGGSDGCSVLPNEASLAACPSEPIDTAVMERSDQVAVVPMSPGWSDLGSWDALADLGSSGAKAGPVTLLDSSGCYVRSDGPEIAAYGVDNLIIVAAGNRILVMPRGRSQEIRSLLAAMPISHGPR</sequence>